<organism evidence="3 4">
    <name type="scientific">Seminavis robusta</name>
    <dbReference type="NCBI Taxonomy" id="568900"/>
    <lineage>
        <taxon>Eukaryota</taxon>
        <taxon>Sar</taxon>
        <taxon>Stramenopiles</taxon>
        <taxon>Ochrophyta</taxon>
        <taxon>Bacillariophyta</taxon>
        <taxon>Bacillariophyceae</taxon>
        <taxon>Bacillariophycidae</taxon>
        <taxon>Naviculales</taxon>
        <taxon>Naviculaceae</taxon>
        <taxon>Seminavis</taxon>
    </lineage>
</organism>
<dbReference type="AlphaFoldDB" id="A0A9N8EBR4"/>
<sequence length="297" mass="30999">MKNPLVSSTLCLLLPAFGSRAAATCLHDDSLETHRLGSCDGFSVGPLSGGTLFQQLSQGGLNIPDQASYSCTLTCDSGGGTTNFYLVFGSSGSPSSTNANVKSEGSCNAVVTGTNPNGNVTYVRYTLSITGGYSNFMISCTCDSGSSDGDDDNDGPPGGGCFSVSDTVQTKAGKTVAMSDLVVGENVLVDPFKQLYEPVYSFGHYHKSWEAEFVELHTAGFAPLQLTANHLVHILGESEPVRADQVRKGDLLWSMTGAETVTAVKATKKTGLYMPLTPSGNIVANGIVASTYVSIQS</sequence>
<evidence type="ECO:0000313" key="4">
    <source>
        <dbReference type="Proteomes" id="UP001153069"/>
    </source>
</evidence>
<reference evidence="3" key="1">
    <citation type="submission" date="2020-06" db="EMBL/GenBank/DDBJ databases">
        <authorList>
            <consortium name="Plant Systems Biology data submission"/>
        </authorList>
    </citation>
    <scope>NUCLEOTIDE SEQUENCE</scope>
    <source>
        <strain evidence="3">D6</strain>
    </source>
</reference>
<dbReference type="SMART" id="SM00306">
    <property type="entry name" value="HintN"/>
    <property type="match status" value="1"/>
</dbReference>
<dbReference type="Pfam" id="PF01079">
    <property type="entry name" value="Hint"/>
    <property type="match status" value="1"/>
</dbReference>
<dbReference type="PANTHER" id="PTHR46706">
    <property type="entry name" value="PROTEIN QUA-1-RELATED"/>
    <property type="match status" value="1"/>
</dbReference>
<dbReference type="PANTHER" id="PTHR46706:SF12">
    <property type="entry name" value="PROTEIN QUA-1-RELATED"/>
    <property type="match status" value="1"/>
</dbReference>
<dbReference type="CDD" id="cd00081">
    <property type="entry name" value="Hint"/>
    <property type="match status" value="1"/>
</dbReference>
<dbReference type="EMBL" id="CAICTM010000858">
    <property type="protein sequence ID" value="CAB9517485.1"/>
    <property type="molecule type" value="Genomic_DNA"/>
</dbReference>
<keyword evidence="1" id="KW-0732">Signal</keyword>
<gene>
    <name evidence="3" type="ORF">SEMRO_859_G212080.1</name>
</gene>
<dbReference type="SUPFAM" id="SSF51294">
    <property type="entry name" value="Hedgehog/intein (Hint) domain"/>
    <property type="match status" value="1"/>
</dbReference>
<dbReference type="InterPro" id="IPR036844">
    <property type="entry name" value="Hint_dom_sf"/>
</dbReference>
<feature type="chain" id="PRO_5040469770" evidence="1">
    <location>
        <begin position="24"/>
        <end position="297"/>
    </location>
</feature>
<evidence type="ECO:0000313" key="3">
    <source>
        <dbReference type="EMBL" id="CAB9517485.1"/>
    </source>
</evidence>
<dbReference type="GO" id="GO:0016540">
    <property type="term" value="P:protein autoprocessing"/>
    <property type="evidence" value="ECO:0007669"/>
    <property type="project" value="InterPro"/>
</dbReference>
<accession>A0A9N8EBR4</accession>
<evidence type="ECO:0000256" key="1">
    <source>
        <dbReference type="SAM" id="SignalP"/>
    </source>
</evidence>
<dbReference type="OrthoDB" id="5212at2759"/>
<protein>
    <submittedName>
        <fullName evidence="3">Intercellular signal essential for a variety of patterning events during development By similarity</fullName>
    </submittedName>
</protein>
<evidence type="ECO:0000259" key="2">
    <source>
        <dbReference type="SMART" id="SM00306"/>
    </source>
</evidence>
<dbReference type="InterPro" id="IPR052140">
    <property type="entry name" value="Dev_Signal_Hedgehog-like"/>
</dbReference>
<feature type="signal peptide" evidence="1">
    <location>
        <begin position="1"/>
        <end position="23"/>
    </location>
</feature>
<comment type="caution">
    <text evidence="3">The sequence shown here is derived from an EMBL/GenBank/DDBJ whole genome shotgun (WGS) entry which is preliminary data.</text>
</comment>
<dbReference type="Proteomes" id="UP001153069">
    <property type="component" value="Unassembled WGS sequence"/>
</dbReference>
<dbReference type="InterPro" id="IPR003587">
    <property type="entry name" value="Hint_dom_N"/>
</dbReference>
<name>A0A9N8EBR4_9STRA</name>
<dbReference type="InterPro" id="IPR001767">
    <property type="entry name" value="Hedgehog_Hint"/>
</dbReference>
<keyword evidence="4" id="KW-1185">Reference proteome</keyword>
<feature type="domain" description="Hint" evidence="2">
    <location>
        <begin position="159"/>
        <end position="256"/>
    </location>
</feature>
<dbReference type="Gene3D" id="2.170.16.10">
    <property type="entry name" value="Hedgehog/Intein (Hint) domain"/>
    <property type="match status" value="1"/>
</dbReference>
<proteinExistence type="predicted"/>